<evidence type="ECO:0000313" key="5">
    <source>
        <dbReference type="EMBL" id="KAA3675032.1"/>
    </source>
</evidence>
<dbReference type="AlphaFoldDB" id="A0A5J4NHQ8"/>
<evidence type="ECO:0000256" key="4">
    <source>
        <dbReference type="ARBA" id="ARBA00023136"/>
    </source>
</evidence>
<reference evidence="5 6" key="1">
    <citation type="journal article" date="2019" name="Gigascience">
        <title>Whole-genome sequence of the oriental lung fluke Paragonimus westermani.</title>
        <authorList>
            <person name="Oey H."/>
            <person name="Zakrzewski M."/>
            <person name="Narain K."/>
            <person name="Devi K.R."/>
            <person name="Agatsuma T."/>
            <person name="Nawaratna S."/>
            <person name="Gobert G.N."/>
            <person name="Jones M.K."/>
            <person name="Ragan M.A."/>
            <person name="McManus D.P."/>
            <person name="Krause L."/>
        </authorList>
    </citation>
    <scope>NUCLEOTIDE SEQUENCE [LARGE SCALE GENOMIC DNA]</scope>
    <source>
        <strain evidence="5 6">IND2009</strain>
    </source>
</reference>
<comment type="subcellular location">
    <subcellularLocation>
        <location evidence="1">Membrane</location>
        <topology evidence="1">Multi-pass membrane protein</topology>
    </subcellularLocation>
</comment>
<keyword evidence="4" id="KW-0472">Membrane</keyword>
<evidence type="ECO:0000256" key="2">
    <source>
        <dbReference type="ARBA" id="ARBA00022692"/>
    </source>
</evidence>
<keyword evidence="6" id="KW-1185">Reference proteome</keyword>
<dbReference type="Pfam" id="PF03619">
    <property type="entry name" value="Solute_trans_a"/>
    <property type="match status" value="1"/>
</dbReference>
<dbReference type="Proteomes" id="UP000324629">
    <property type="component" value="Unassembled WGS sequence"/>
</dbReference>
<dbReference type="PANTHER" id="PTHR23423">
    <property type="entry name" value="ORGANIC SOLUTE TRANSPORTER-RELATED"/>
    <property type="match status" value="1"/>
</dbReference>
<keyword evidence="3" id="KW-1133">Transmembrane helix</keyword>
<organism evidence="5 6">
    <name type="scientific">Paragonimus westermani</name>
    <dbReference type="NCBI Taxonomy" id="34504"/>
    <lineage>
        <taxon>Eukaryota</taxon>
        <taxon>Metazoa</taxon>
        <taxon>Spiralia</taxon>
        <taxon>Lophotrochozoa</taxon>
        <taxon>Platyhelminthes</taxon>
        <taxon>Trematoda</taxon>
        <taxon>Digenea</taxon>
        <taxon>Plagiorchiida</taxon>
        <taxon>Troglotremata</taxon>
        <taxon>Troglotrematidae</taxon>
        <taxon>Paragonimus</taxon>
    </lineage>
</organism>
<accession>A0A5J4NHQ8</accession>
<dbReference type="GO" id="GO:0016020">
    <property type="term" value="C:membrane"/>
    <property type="evidence" value="ECO:0007669"/>
    <property type="project" value="UniProtKB-SubCell"/>
</dbReference>
<evidence type="ECO:0000256" key="1">
    <source>
        <dbReference type="ARBA" id="ARBA00004141"/>
    </source>
</evidence>
<dbReference type="InterPro" id="IPR005178">
    <property type="entry name" value="Ostalpha/TMEM184C"/>
</dbReference>
<feature type="non-terminal residue" evidence="5">
    <location>
        <position position="1"/>
    </location>
</feature>
<gene>
    <name evidence="5" type="ORF">DEA37_0014729</name>
</gene>
<sequence length="75" mass="8762">VNTCLKVPLYPPCPAFVVYSFLSLCYEYLGGESCIMSEIRGRELPQSWFFCTCCFHGRTYTIEFLRFCKQVRKNA</sequence>
<comment type="caution">
    <text evidence="5">The sequence shown here is derived from an EMBL/GenBank/DDBJ whole genome shotgun (WGS) entry which is preliminary data.</text>
</comment>
<protein>
    <submittedName>
        <fullName evidence="5">Uncharacterized protein</fullName>
    </submittedName>
</protein>
<proteinExistence type="predicted"/>
<evidence type="ECO:0000256" key="3">
    <source>
        <dbReference type="ARBA" id="ARBA00022989"/>
    </source>
</evidence>
<name>A0A5J4NHQ8_9TREM</name>
<evidence type="ECO:0000313" key="6">
    <source>
        <dbReference type="Proteomes" id="UP000324629"/>
    </source>
</evidence>
<keyword evidence="2" id="KW-0812">Transmembrane</keyword>
<dbReference type="EMBL" id="QNGE01002763">
    <property type="protein sequence ID" value="KAA3675032.1"/>
    <property type="molecule type" value="Genomic_DNA"/>
</dbReference>